<dbReference type="OrthoDB" id="9804325at2"/>
<keyword evidence="11" id="KW-0413">Isomerase</keyword>
<feature type="domain" description="Helicase C-terminal" evidence="17">
    <location>
        <begin position="447"/>
        <end position="606"/>
    </location>
</feature>
<dbReference type="RefSeq" id="WP_013172638.1">
    <property type="nucleotide sequence ID" value="NC_014219.1"/>
</dbReference>
<evidence type="ECO:0000256" key="5">
    <source>
        <dbReference type="ARBA" id="ARBA00022801"/>
    </source>
</evidence>
<dbReference type="NCBIfam" id="NF008168">
    <property type="entry name" value="PRK10917.2-2"/>
    <property type="match status" value="1"/>
</dbReference>
<keyword evidence="9 15" id="KW-0233">DNA recombination</keyword>
<name>D6XTS8_BACIE</name>
<dbReference type="InterPro" id="IPR012340">
    <property type="entry name" value="NA-bd_OB-fold"/>
</dbReference>
<dbReference type="NCBIfam" id="NF008165">
    <property type="entry name" value="PRK10917.1-3"/>
    <property type="match status" value="1"/>
</dbReference>
<evidence type="ECO:0000256" key="3">
    <source>
        <dbReference type="ARBA" id="ARBA00022741"/>
    </source>
</evidence>
<dbReference type="InterPro" id="IPR004609">
    <property type="entry name" value="ATP-dep_DNA_helicase_RecG"/>
</dbReference>
<dbReference type="EC" id="5.6.2.4" evidence="13 15"/>
<evidence type="ECO:0000313" key="18">
    <source>
        <dbReference type="EMBL" id="ADH99214.1"/>
    </source>
</evidence>
<reference evidence="18" key="1">
    <citation type="submission" date="2009-10" db="EMBL/GenBank/DDBJ databases">
        <title>Complete sequence of Bacillus selenitireducens MLS10.</title>
        <authorList>
            <consortium name="US DOE Joint Genome Institute"/>
            <person name="Lucas S."/>
            <person name="Copeland A."/>
            <person name="Lapidus A."/>
            <person name="Glavina del Rio T."/>
            <person name="Dalin E."/>
            <person name="Tice H."/>
            <person name="Bruce D."/>
            <person name="Goodwin L."/>
            <person name="Pitluck S."/>
            <person name="Sims D."/>
            <person name="Brettin T."/>
            <person name="Detter J.C."/>
            <person name="Han C."/>
            <person name="Larimer F."/>
            <person name="Land M."/>
            <person name="Hauser L."/>
            <person name="Kyrpides N."/>
            <person name="Ovchinnikova G."/>
            <person name="Stolz J."/>
        </authorList>
    </citation>
    <scope>NUCLEOTIDE SEQUENCE [LARGE SCALE GENOMIC DNA]</scope>
    <source>
        <strain evidence="18">MLS10</strain>
    </source>
</reference>
<dbReference type="InterPro" id="IPR001650">
    <property type="entry name" value="Helicase_C-like"/>
</dbReference>
<protein>
    <recommendedName>
        <fullName evidence="2 15">ATP-dependent DNA helicase RecG</fullName>
        <ecNumber evidence="13 15">5.6.2.4</ecNumber>
    </recommendedName>
</protein>
<dbReference type="NCBIfam" id="TIGR00643">
    <property type="entry name" value="recG"/>
    <property type="match status" value="1"/>
</dbReference>
<evidence type="ECO:0000259" key="16">
    <source>
        <dbReference type="PROSITE" id="PS51192"/>
    </source>
</evidence>
<dbReference type="GO" id="GO:0016887">
    <property type="term" value="F:ATP hydrolysis activity"/>
    <property type="evidence" value="ECO:0007669"/>
    <property type="project" value="RHEA"/>
</dbReference>
<dbReference type="InterPro" id="IPR011545">
    <property type="entry name" value="DEAD/DEAH_box_helicase_dom"/>
</dbReference>
<dbReference type="GO" id="GO:0006281">
    <property type="term" value="P:DNA repair"/>
    <property type="evidence" value="ECO:0007669"/>
    <property type="project" value="UniProtKB-UniRule"/>
</dbReference>
<dbReference type="Gene3D" id="3.40.50.300">
    <property type="entry name" value="P-loop containing nucleotide triphosphate hydrolases"/>
    <property type="match status" value="2"/>
</dbReference>
<evidence type="ECO:0000256" key="8">
    <source>
        <dbReference type="ARBA" id="ARBA00023125"/>
    </source>
</evidence>
<comment type="similarity">
    <text evidence="1 15">Belongs to the helicase family. RecG subfamily.</text>
</comment>
<dbReference type="Proteomes" id="UP000000271">
    <property type="component" value="Chromosome"/>
</dbReference>
<keyword evidence="19" id="KW-1185">Reference proteome</keyword>
<dbReference type="PROSITE" id="PS51192">
    <property type="entry name" value="HELICASE_ATP_BIND_1"/>
    <property type="match status" value="1"/>
</dbReference>
<dbReference type="InterPro" id="IPR014001">
    <property type="entry name" value="Helicase_ATP-bd"/>
</dbReference>
<organism evidence="18 19">
    <name type="scientific">Bacillus selenitireducens (strain ATCC 700615 / DSM 15326 / MLS10)</name>
    <dbReference type="NCBI Taxonomy" id="439292"/>
    <lineage>
        <taxon>Bacteria</taxon>
        <taxon>Bacillati</taxon>
        <taxon>Bacillota</taxon>
        <taxon>Bacilli</taxon>
        <taxon>Bacillales</taxon>
        <taxon>Bacillaceae</taxon>
        <taxon>Salisediminibacterium</taxon>
    </lineage>
</organism>
<dbReference type="InterPro" id="IPR033454">
    <property type="entry name" value="RecG_wedge"/>
</dbReference>
<dbReference type="GO" id="GO:0006310">
    <property type="term" value="P:DNA recombination"/>
    <property type="evidence" value="ECO:0007669"/>
    <property type="project" value="UniProtKB-UniRule"/>
</dbReference>
<keyword evidence="4 15" id="KW-0227">DNA damage</keyword>
<dbReference type="CDD" id="cd04488">
    <property type="entry name" value="RecG_wedge_OBF"/>
    <property type="match status" value="1"/>
</dbReference>
<evidence type="ECO:0000256" key="4">
    <source>
        <dbReference type="ARBA" id="ARBA00022763"/>
    </source>
</evidence>
<evidence type="ECO:0000256" key="12">
    <source>
        <dbReference type="ARBA" id="ARBA00034617"/>
    </source>
</evidence>
<dbReference type="GO" id="GO:0005524">
    <property type="term" value="F:ATP binding"/>
    <property type="evidence" value="ECO:0007669"/>
    <property type="project" value="UniProtKB-KW"/>
</dbReference>
<keyword evidence="7 15" id="KW-0067">ATP-binding</keyword>
<keyword evidence="8" id="KW-0238">DNA-binding</keyword>
<dbReference type="Pfam" id="PF17191">
    <property type="entry name" value="RecG_wedge"/>
    <property type="match status" value="1"/>
</dbReference>
<dbReference type="KEGG" id="bse:Bsel_1706"/>
<dbReference type="PANTHER" id="PTHR47964:SF1">
    <property type="entry name" value="ATP-DEPENDENT DNA HELICASE HOMOLOG RECG, CHLOROPLASTIC"/>
    <property type="match status" value="1"/>
</dbReference>
<dbReference type="SMART" id="SM00487">
    <property type="entry name" value="DEXDc"/>
    <property type="match status" value="1"/>
</dbReference>
<evidence type="ECO:0000256" key="11">
    <source>
        <dbReference type="ARBA" id="ARBA00023235"/>
    </source>
</evidence>
<proteinExistence type="inferred from homology"/>
<comment type="catalytic activity">
    <reaction evidence="14 15">
        <text>ATP + H2O = ADP + phosphate + H(+)</text>
        <dbReference type="Rhea" id="RHEA:13065"/>
        <dbReference type="ChEBI" id="CHEBI:15377"/>
        <dbReference type="ChEBI" id="CHEBI:15378"/>
        <dbReference type="ChEBI" id="CHEBI:30616"/>
        <dbReference type="ChEBI" id="CHEBI:43474"/>
        <dbReference type="ChEBI" id="CHEBI:456216"/>
        <dbReference type="EC" id="5.6.2.4"/>
    </reaction>
</comment>
<evidence type="ECO:0000256" key="2">
    <source>
        <dbReference type="ARBA" id="ARBA00017846"/>
    </source>
</evidence>
<dbReference type="Pfam" id="PF19833">
    <property type="entry name" value="RecG_dom3_C"/>
    <property type="match status" value="1"/>
</dbReference>
<feature type="domain" description="Helicase ATP-binding" evidence="16">
    <location>
        <begin position="267"/>
        <end position="428"/>
    </location>
</feature>
<keyword evidence="5 15" id="KW-0378">Hydrolase</keyword>
<dbReference type="Pfam" id="PF00270">
    <property type="entry name" value="DEAD"/>
    <property type="match status" value="1"/>
</dbReference>
<dbReference type="SUPFAM" id="SSF52540">
    <property type="entry name" value="P-loop containing nucleoside triphosphate hydrolases"/>
    <property type="match status" value="2"/>
</dbReference>
<evidence type="ECO:0000259" key="17">
    <source>
        <dbReference type="PROSITE" id="PS51194"/>
    </source>
</evidence>
<accession>D6XTS8</accession>
<dbReference type="SMART" id="SM00490">
    <property type="entry name" value="HELICc"/>
    <property type="match status" value="2"/>
</dbReference>
<dbReference type="PANTHER" id="PTHR47964">
    <property type="entry name" value="ATP-DEPENDENT DNA HELICASE HOMOLOG RECG, CHLOROPLASTIC"/>
    <property type="match status" value="1"/>
</dbReference>
<evidence type="ECO:0000256" key="1">
    <source>
        <dbReference type="ARBA" id="ARBA00007504"/>
    </source>
</evidence>
<evidence type="ECO:0000256" key="13">
    <source>
        <dbReference type="ARBA" id="ARBA00034808"/>
    </source>
</evidence>
<evidence type="ECO:0000256" key="9">
    <source>
        <dbReference type="ARBA" id="ARBA00023172"/>
    </source>
</evidence>
<evidence type="ECO:0000313" key="19">
    <source>
        <dbReference type="Proteomes" id="UP000000271"/>
    </source>
</evidence>
<dbReference type="STRING" id="439292.Bsel_1706"/>
<sequence length="677" mass="76609">MNQPVSAVSGIGPRYVEILESMGIHTVMDLLTHFPFRYENHEIQPLAEAEHNERVTVQGTVHSVPELRMFKGKKSRLTVRLLADGLLVKAVFFNQPYMKKQISLNDKLIVSGTFDKHRLQISGAIVKAEEKIKRGGLEPVYSVKGDLKQNKMRQFIEAAVADFVEGVPELLPDSLLERYQLLARNRAFYYLHFPKDESFFLQARRRMAYEELLLFQLKMQWFRQTERKAESGQQKSWSKEAFDSFLLSLPFKLTDAQERVLTEILTDLGGAERMNRLLQGDVGSGKTVIAAAALYANYLSGFQGALMVPTEILAEQHSESLASLFNGMGMTIAHISGSSKTKEKREALERLATGEVDLVTGTHALIQEGVSFHKLGLVITDEQHRFGVEQRRTLRNKGLRPDVLFMTATPIPRTLAISAFGDMDVSTIDQLPAGRKPIETHWGKRNMLPRVMQFIDREIEKGHQAYVIAPLIEESEVLEVQNAIDLHKSFEEALPHRSVGLMHGRLHHEEKDAVMQAFQKNDVQILVSTTVVEVGVNVPNATVMVIYDADRFGLAQLHQLRGRVGRGSDQSHCILLADPKTDVGKERMSIMTETTDGFELSRRDLEMRGPGEFFGVRQSGMPKFKVADLVEDYRILETARKDARTIIETGVLFSHESYREIRAALERDPAFREERVD</sequence>
<dbReference type="PROSITE" id="PS51194">
    <property type="entry name" value="HELICASE_CTER"/>
    <property type="match status" value="1"/>
</dbReference>
<dbReference type="HOGENOM" id="CLU_005122_7_1_9"/>
<evidence type="ECO:0000256" key="14">
    <source>
        <dbReference type="ARBA" id="ARBA00048988"/>
    </source>
</evidence>
<keyword evidence="6 15" id="KW-0347">Helicase</keyword>
<dbReference type="Pfam" id="PF00271">
    <property type="entry name" value="Helicase_C"/>
    <property type="match status" value="1"/>
</dbReference>
<dbReference type="InterPro" id="IPR047112">
    <property type="entry name" value="RecG/Mfd"/>
</dbReference>
<evidence type="ECO:0000256" key="15">
    <source>
        <dbReference type="RuleBase" id="RU363016"/>
    </source>
</evidence>
<dbReference type="InterPro" id="IPR045562">
    <property type="entry name" value="RecG_dom3_C"/>
</dbReference>
<comment type="function">
    <text evidence="15">Plays a critical role in recombination and DNA repair. Helps process Holliday junction intermediates to mature products by catalyzing branch migration. Has replication fork regression activity, unwinds stalled or blocked replication forks to make a HJ that can be resolved. Has a DNA unwinding activity characteristic of a DNA helicase with 3'-5' polarity.</text>
</comment>
<dbReference type="Gene3D" id="2.40.50.140">
    <property type="entry name" value="Nucleic acid-binding proteins"/>
    <property type="match status" value="1"/>
</dbReference>
<dbReference type="GO" id="GO:0003677">
    <property type="term" value="F:DNA binding"/>
    <property type="evidence" value="ECO:0007669"/>
    <property type="project" value="UniProtKB-KW"/>
</dbReference>
<comment type="catalytic activity">
    <reaction evidence="12 15">
        <text>Couples ATP hydrolysis with the unwinding of duplex DNA by translocating in the 3'-5' direction.</text>
        <dbReference type="EC" id="5.6.2.4"/>
    </reaction>
</comment>
<dbReference type="CDD" id="cd18811">
    <property type="entry name" value="SF2_C_RecG"/>
    <property type="match status" value="1"/>
</dbReference>
<dbReference type="EMBL" id="CP001791">
    <property type="protein sequence ID" value="ADH99214.1"/>
    <property type="molecule type" value="Genomic_DNA"/>
</dbReference>
<dbReference type="SUPFAM" id="SSF50249">
    <property type="entry name" value="Nucleic acid-binding proteins"/>
    <property type="match status" value="1"/>
</dbReference>
<evidence type="ECO:0000256" key="6">
    <source>
        <dbReference type="ARBA" id="ARBA00022806"/>
    </source>
</evidence>
<dbReference type="AlphaFoldDB" id="D6XTS8"/>
<evidence type="ECO:0000256" key="7">
    <source>
        <dbReference type="ARBA" id="ARBA00022840"/>
    </source>
</evidence>
<dbReference type="CDD" id="cd17992">
    <property type="entry name" value="DEXHc_RecG"/>
    <property type="match status" value="1"/>
</dbReference>
<keyword evidence="3 15" id="KW-0547">Nucleotide-binding</keyword>
<keyword evidence="10 15" id="KW-0234">DNA repair</keyword>
<dbReference type="GO" id="GO:0043138">
    <property type="term" value="F:3'-5' DNA helicase activity"/>
    <property type="evidence" value="ECO:0007669"/>
    <property type="project" value="UniProtKB-EC"/>
</dbReference>
<evidence type="ECO:0000256" key="10">
    <source>
        <dbReference type="ARBA" id="ARBA00023204"/>
    </source>
</evidence>
<dbReference type="eggNOG" id="COG1200">
    <property type="taxonomic scope" value="Bacteria"/>
</dbReference>
<gene>
    <name evidence="18" type="ordered locus">Bsel_1706</name>
</gene>
<dbReference type="InterPro" id="IPR027417">
    <property type="entry name" value="P-loop_NTPase"/>
</dbReference>